<dbReference type="AlphaFoldDB" id="A0A4S4NMV1"/>
<evidence type="ECO:0000313" key="2">
    <source>
        <dbReference type="EMBL" id="THH39711.1"/>
    </source>
</evidence>
<protein>
    <submittedName>
        <fullName evidence="2">Uncharacterized protein</fullName>
    </submittedName>
</protein>
<feature type="region of interest" description="Disordered" evidence="1">
    <location>
        <begin position="94"/>
        <end position="131"/>
    </location>
</feature>
<dbReference type="EMBL" id="SRSF01000003">
    <property type="protein sequence ID" value="THH39711.1"/>
    <property type="molecule type" value="Genomic_DNA"/>
</dbReference>
<feature type="compositionally biased region" description="Polar residues" evidence="1">
    <location>
        <begin position="101"/>
        <end position="115"/>
    </location>
</feature>
<dbReference type="Proteomes" id="UP000308528">
    <property type="component" value="Unassembled WGS sequence"/>
</dbReference>
<reference evidence="2 3" key="1">
    <citation type="submission" date="2019-04" db="EMBL/GenBank/DDBJ databases">
        <title>Lewinella litorea sp. nov., isolated from a marine sand.</title>
        <authorList>
            <person name="Yoon J.-H."/>
        </authorList>
    </citation>
    <scope>NUCLEOTIDE SEQUENCE [LARGE SCALE GENOMIC DNA]</scope>
    <source>
        <strain evidence="2 3">HSMS-39</strain>
    </source>
</reference>
<evidence type="ECO:0000313" key="3">
    <source>
        <dbReference type="Proteomes" id="UP000308528"/>
    </source>
</evidence>
<dbReference type="RefSeq" id="WP_136458477.1">
    <property type="nucleotide sequence ID" value="NZ_SRSF01000003.1"/>
</dbReference>
<name>A0A4S4NMV1_9BACT</name>
<comment type="caution">
    <text evidence="2">The sequence shown here is derived from an EMBL/GenBank/DDBJ whole genome shotgun (WGS) entry which is preliminary data.</text>
</comment>
<gene>
    <name evidence="2" type="ORF">E4021_08825</name>
</gene>
<sequence>MKFLTSPYMMAVATIIYMVVGTVREAYFPPTDATAASTQPIVAAPSPTEAASTFTFDGYASGYSLTAPAREAISSLTTPQNCATVPAEPIAILAGTPPSPQKDSVSYAVQSTPTSPKRHESTGKGLFVEGI</sequence>
<accession>A0A4S4NMV1</accession>
<evidence type="ECO:0000256" key="1">
    <source>
        <dbReference type="SAM" id="MobiDB-lite"/>
    </source>
</evidence>
<organism evidence="2 3">
    <name type="scientific">Neolewinella litorea</name>
    <dbReference type="NCBI Taxonomy" id="2562452"/>
    <lineage>
        <taxon>Bacteria</taxon>
        <taxon>Pseudomonadati</taxon>
        <taxon>Bacteroidota</taxon>
        <taxon>Saprospiria</taxon>
        <taxon>Saprospirales</taxon>
        <taxon>Lewinellaceae</taxon>
        <taxon>Neolewinella</taxon>
    </lineage>
</organism>
<proteinExistence type="predicted"/>
<keyword evidence="3" id="KW-1185">Reference proteome</keyword>